<keyword evidence="3" id="KW-0813">Transport</keyword>
<dbReference type="PANTHER" id="PTHR13822:SF7">
    <property type="entry name" value="ATP SYNTHASE SUBUNIT DELTA, MITOCHONDRIAL"/>
    <property type="match status" value="1"/>
</dbReference>
<evidence type="ECO:0000256" key="6">
    <source>
        <dbReference type="ARBA" id="ARBA00022946"/>
    </source>
</evidence>
<evidence type="ECO:0000256" key="8">
    <source>
        <dbReference type="ARBA" id="ARBA00023128"/>
    </source>
</evidence>
<comment type="subcellular location">
    <subcellularLocation>
        <location evidence="1">Mitochondrion inner membrane</location>
    </subcellularLocation>
</comment>
<reference evidence="11" key="1">
    <citation type="submission" date="2014-11" db="EMBL/GenBank/DDBJ databases">
        <authorList>
            <person name="Otto D Thomas"/>
            <person name="Naeem Raeece"/>
        </authorList>
    </citation>
    <scope>NUCLEOTIDE SEQUENCE</scope>
</reference>
<dbReference type="InterPro" id="IPR001469">
    <property type="entry name" value="ATP_synth_F1_dsu/esu"/>
</dbReference>
<dbReference type="Gene3D" id="2.60.15.10">
    <property type="entry name" value="F0F1 ATP synthase delta/epsilon subunit, N-terminal"/>
    <property type="match status" value="1"/>
</dbReference>
<keyword evidence="4" id="KW-0375">Hydrogen ion transport</keyword>
<comment type="similarity">
    <text evidence="2">Belongs to the ATPase epsilon chain family.</text>
</comment>
<name>A0A0G4GE93_9ALVE</name>
<organism evidence="11">
    <name type="scientific">Chromera velia CCMP2878</name>
    <dbReference type="NCBI Taxonomy" id="1169474"/>
    <lineage>
        <taxon>Eukaryota</taxon>
        <taxon>Sar</taxon>
        <taxon>Alveolata</taxon>
        <taxon>Colpodellida</taxon>
        <taxon>Chromeraceae</taxon>
        <taxon>Chromera</taxon>
    </lineage>
</organism>
<dbReference type="GO" id="GO:0046933">
    <property type="term" value="F:proton-transporting ATP synthase activity, rotational mechanism"/>
    <property type="evidence" value="ECO:0007669"/>
    <property type="project" value="InterPro"/>
</dbReference>
<dbReference type="PhylomeDB" id="A0A0G4GE93"/>
<evidence type="ECO:0000256" key="7">
    <source>
        <dbReference type="ARBA" id="ARBA00023065"/>
    </source>
</evidence>
<gene>
    <name evidence="11" type="ORF">Cvel_21479</name>
</gene>
<dbReference type="SUPFAM" id="SSF51344">
    <property type="entry name" value="Epsilon subunit of F1F0-ATP synthase N-terminal domain"/>
    <property type="match status" value="1"/>
</dbReference>
<evidence type="ECO:0000313" key="11">
    <source>
        <dbReference type="EMBL" id="CEM27646.1"/>
    </source>
</evidence>
<dbReference type="EMBL" id="CDMZ01001123">
    <property type="protein sequence ID" value="CEM27646.1"/>
    <property type="molecule type" value="Genomic_DNA"/>
</dbReference>
<evidence type="ECO:0000256" key="4">
    <source>
        <dbReference type="ARBA" id="ARBA00022781"/>
    </source>
</evidence>
<dbReference type="InterPro" id="IPR036771">
    <property type="entry name" value="ATPsynth_dsu/esu_N"/>
</dbReference>
<dbReference type="CDD" id="cd12152">
    <property type="entry name" value="F1-ATPase_delta"/>
    <property type="match status" value="1"/>
</dbReference>
<protein>
    <recommendedName>
        <fullName evidence="10">ATP synthase F1 complex delta/epsilon subunit N-terminal domain-containing protein</fullName>
    </recommendedName>
</protein>
<evidence type="ECO:0000256" key="1">
    <source>
        <dbReference type="ARBA" id="ARBA00004273"/>
    </source>
</evidence>
<dbReference type="VEuPathDB" id="CryptoDB:Cvel_21479"/>
<keyword evidence="7" id="KW-0406">Ion transport</keyword>
<evidence type="ECO:0000256" key="5">
    <source>
        <dbReference type="ARBA" id="ARBA00022792"/>
    </source>
</evidence>
<evidence type="ECO:0000259" key="10">
    <source>
        <dbReference type="Pfam" id="PF02823"/>
    </source>
</evidence>
<proteinExistence type="inferred from homology"/>
<dbReference type="GO" id="GO:0045259">
    <property type="term" value="C:proton-transporting ATP synthase complex"/>
    <property type="evidence" value="ECO:0007669"/>
    <property type="project" value="InterPro"/>
</dbReference>
<keyword evidence="8" id="KW-0496">Mitochondrion</keyword>
<feature type="domain" description="ATP synthase F1 complex delta/epsilon subunit N-terminal" evidence="10">
    <location>
        <begin position="22"/>
        <end position="88"/>
    </location>
</feature>
<dbReference type="InterPro" id="IPR020546">
    <property type="entry name" value="ATP_synth_F1_dsu/esu_N"/>
</dbReference>
<dbReference type="HAMAP" id="MF_00530">
    <property type="entry name" value="ATP_synth_epsil_bac"/>
    <property type="match status" value="1"/>
</dbReference>
<keyword evidence="6" id="KW-0809">Transit peptide</keyword>
<sequence length="154" mass="16286">MALRLCRFLRQAEEGIKNRLLLTLASPAECIFHKKPVDSVTVPGVEGAFTLTNNHSQVVSQLGPGVVTVRGAGGEPKEYFVSDGFAMLKAASDGSGCCTAEVVGVEVVPTDAIDKDKATQVLSSVMSGPKESEWDKLKVLLSQKLLSAAIKAAR</sequence>
<keyword evidence="9" id="KW-0472">Membrane</keyword>
<dbReference type="AlphaFoldDB" id="A0A0G4GE93"/>
<evidence type="ECO:0000256" key="3">
    <source>
        <dbReference type="ARBA" id="ARBA00022448"/>
    </source>
</evidence>
<dbReference type="PANTHER" id="PTHR13822">
    <property type="entry name" value="ATP SYNTHASE DELTA/EPSILON CHAIN"/>
    <property type="match status" value="1"/>
</dbReference>
<dbReference type="Pfam" id="PF02823">
    <property type="entry name" value="ATP-synt_DE_N"/>
    <property type="match status" value="1"/>
</dbReference>
<keyword evidence="5" id="KW-0999">Mitochondrion inner membrane</keyword>
<evidence type="ECO:0000256" key="9">
    <source>
        <dbReference type="ARBA" id="ARBA00023136"/>
    </source>
</evidence>
<dbReference type="GO" id="GO:0005743">
    <property type="term" value="C:mitochondrial inner membrane"/>
    <property type="evidence" value="ECO:0007669"/>
    <property type="project" value="UniProtKB-SubCell"/>
</dbReference>
<evidence type="ECO:0000256" key="2">
    <source>
        <dbReference type="ARBA" id="ARBA00005712"/>
    </source>
</evidence>
<accession>A0A0G4GE93</accession>